<feature type="transmembrane region" description="Helical" evidence="1">
    <location>
        <begin position="108"/>
        <end position="126"/>
    </location>
</feature>
<name>A0ABY4V7R9_9GAMM</name>
<gene>
    <name evidence="2" type="ORF">MJO52_14630</name>
</gene>
<evidence type="ECO:0000256" key="1">
    <source>
        <dbReference type="SAM" id="Phobius"/>
    </source>
</evidence>
<proteinExistence type="predicted"/>
<dbReference type="RefSeq" id="WP_252082567.1">
    <property type="nucleotide sequence ID" value="NZ_CP092418.1"/>
</dbReference>
<protein>
    <submittedName>
        <fullName evidence="2">SoxR reducing system RseC family protein</fullName>
    </submittedName>
</protein>
<keyword evidence="1" id="KW-1133">Transmembrane helix</keyword>
<keyword evidence="3" id="KW-1185">Reference proteome</keyword>
<keyword evidence="1" id="KW-0472">Membrane</keyword>
<dbReference type="Pfam" id="PF04246">
    <property type="entry name" value="RseC_MucC"/>
    <property type="match status" value="1"/>
</dbReference>
<evidence type="ECO:0000313" key="3">
    <source>
        <dbReference type="Proteomes" id="UP001055658"/>
    </source>
</evidence>
<evidence type="ECO:0000313" key="2">
    <source>
        <dbReference type="EMBL" id="USD20308.1"/>
    </source>
</evidence>
<dbReference type="PANTHER" id="PTHR35867:SF1">
    <property type="entry name" value="PROTEIN RSEC"/>
    <property type="match status" value="1"/>
</dbReference>
<sequence>MLEERGRIVAIESDAVWVETIQRSACNGCEAKSGCGTGLLGDFFSSSTRVRAVLNGYPADKISLNDTAVIGITESALTSSTLLVYLLPLVSLVLVALLGDYFFAEAGAVIGALMGLLGGALGVRWYSRRQAANPTFTPVLLRIEPSSGHS</sequence>
<dbReference type="PIRSF" id="PIRSF004923">
    <property type="entry name" value="RseC"/>
    <property type="match status" value="1"/>
</dbReference>
<keyword evidence="1" id="KW-0812">Transmembrane</keyword>
<dbReference type="PANTHER" id="PTHR35867">
    <property type="entry name" value="PROTEIN RSEC"/>
    <property type="match status" value="1"/>
</dbReference>
<feature type="transmembrane region" description="Helical" evidence="1">
    <location>
        <begin position="82"/>
        <end position="102"/>
    </location>
</feature>
<dbReference type="InterPro" id="IPR007359">
    <property type="entry name" value="SigmaE_reg_RseC_MucC"/>
</dbReference>
<accession>A0ABY4V7R9</accession>
<dbReference type="InterPro" id="IPR026268">
    <property type="entry name" value="RseC"/>
</dbReference>
<organism evidence="2 3">
    <name type="scientific">Microbulbifer variabilis</name>
    <dbReference type="NCBI Taxonomy" id="266805"/>
    <lineage>
        <taxon>Bacteria</taxon>
        <taxon>Pseudomonadati</taxon>
        <taxon>Pseudomonadota</taxon>
        <taxon>Gammaproteobacteria</taxon>
        <taxon>Cellvibrionales</taxon>
        <taxon>Microbulbiferaceae</taxon>
        <taxon>Microbulbifer</taxon>
    </lineage>
</organism>
<dbReference type="EMBL" id="CP092418">
    <property type="protein sequence ID" value="USD20308.1"/>
    <property type="molecule type" value="Genomic_DNA"/>
</dbReference>
<reference evidence="2" key="1">
    <citation type="submission" date="2022-02" db="EMBL/GenBank/DDBJ databases">
        <title>Coral-associated bacteria.</title>
        <authorList>
            <person name="Tang K."/>
            <person name="Wang X."/>
        </authorList>
    </citation>
    <scope>NUCLEOTIDE SEQUENCE</scope>
    <source>
        <strain evidence="2">SCSIO 43006</strain>
    </source>
</reference>
<dbReference type="Proteomes" id="UP001055658">
    <property type="component" value="Chromosome"/>
</dbReference>